<dbReference type="Gene3D" id="3.40.462.20">
    <property type="match status" value="1"/>
</dbReference>
<dbReference type="PROSITE" id="PS00862">
    <property type="entry name" value="OX2_COVAL_FAD"/>
    <property type="match status" value="1"/>
</dbReference>
<dbReference type="InterPro" id="IPR016166">
    <property type="entry name" value="FAD-bd_PCMH"/>
</dbReference>
<dbReference type="Gene3D" id="3.30.465.10">
    <property type="match status" value="1"/>
</dbReference>
<evidence type="ECO:0000256" key="4">
    <source>
        <dbReference type="ARBA" id="ARBA00022827"/>
    </source>
</evidence>
<dbReference type="InterPro" id="IPR050416">
    <property type="entry name" value="FAD-linked_Oxidoreductase"/>
</dbReference>
<evidence type="ECO:0000313" key="7">
    <source>
        <dbReference type="EMBL" id="MBB6556632.1"/>
    </source>
</evidence>
<dbReference type="SUPFAM" id="SSF56176">
    <property type="entry name" value="FAD-binding/transporter-associated domain-like"/>
    <property type="match status" value="1"/>
</dbReference>
<dbReference type="RefSeq" id="WP_185111062.1">
    <property type="nucleotide sequence ID" value="NZ_JACHMI010000001.1"/>
</dbReference>
<organism evidence="7 8">
    <name type="scientific">Nonomuraea rubra</name>
    <dbReference type="NCBI Taxonomy" id="46180"/>
    <lineage>
        <taxon>Bacteria</taxon>
        <taxon>Bacillati</taxon>
        <taxon>Actinomycetota</taxon>
        <taxon>Actinomycetes</taxon>
        <taxon>Streptosporangiales</taxon>
        <taxon>Streptosporangiaceae</taxon>
        <taxon>Nonomuraea</taxon>
    </lineage>
</organism>
<dbReference type="InterPro" id="IPR016169">
    <property type="entry name" value="FAD-bd_PCMH_sub2"/>
</dbReference>
<keyword evidence="3" id="KW-0285">Flavoprotein</keyword>
<accession>A0A7X0P7B6</accession>
<gene>
    <name evidence="7" type="ORF">HD593_011427</name>
</gene>
<evidence type="ECO:0000256" key="1">
    <source>
        <dbReference type="ARBA" id="ARBA00001974"/>
    </source>
</evidence>
<dbReference type="EMBL" id="JACHMI010000001">
    <property type="protein sequence ID" value="MBB6556632.1"/>
    <property type="molecule type" value="Genomic_DNA"/>
</dbReference>
<evidence type="ECO:0000259" key="6">
    <source>
        <dbReference type="PROSITE" id="PS51387"/>
    </source>
</evidence>
<comment type="similarity">
    <text evidence="2">Belongs to the oxygen-dependent FAD-linked oxidoreductase family.</text>
</comment>
<feature type="domain" description="FAD-binding PCMH-type" evidence="6">
    <location>
        <begin position="35"/>
        <end position="203"/>
    </location>
</feature>
<keyword evidence="5" id="KW-0560">Oxidoreductase</keyword>
<evidence type="ECO:0000256" key="2">
    <source>
        <dbReference type="ARBA" id="ARBA00005466"/>
    </source>
</evidence>
<sequence length="443" mass="47101">MDNDVKTLIDRVEGPVLRPGDEGYDEERTGFNLAARHAPDVVVCALGADDVRAAVGYAAARGLAVAVQGTGHGISVAAEGGVLVSTRRMTDVRVDPEARTARVGAGARWGDVIERAATYGLAPLNGSAPHVGVLGYTLGGGLALLGRSHGYAADRVIGMDVVTADGRLRHVTPNGEPDLYWALLGGRDNFGIVTAMEFGLVPVGRLYGGGLFFDAAGVPGVLAAYLRWTATVPERMNSSVALIPFPDMPGVPEELRGRRVLHVRIAFAGPAEEGERLVEPLRAIGPRLVETLRDLPYAECGSIHDDPPVPMPWTGDDVLLGELDDAAIRTIDERISRGELIVELRHLGGALSRPPAHPNAVGHRDARYLLAELHPGAAHGPKELVRALAPWSVGRFLNLMGHGEDAGPEQVRSAYDPADLERLAALKAVHDPCGTFRVTYRLP</sequence>
<comment type="caution">
    <text evidence="7">The sequence shown here is derived from an EMBL/GenBank/DDBJ whole genome shotgun (WGS) entry which is preliminary data.</text>
</comment>
<dbReference type="PANTHER" id="PTHR42973:SF39">
    <property type="entry name" value="FAD-BINDING PCMH-TYPE DOMAIN-CONTAINING PROTEIN"/>
    <property type="match status" value="1"/>
</dbReference>
<protein>
    <recommendedName>
        <fullName evidence="6">FAD-binding PCMH-type domain-containing protein</fullName>
    </recommendedName>
</protein>
<evidence type="ECO:0000313" key="8">
    <source>
        <dbReference type="Proteomes" id="UP000565579"/>
    </source>
</evidence>
<keyword evidence="8" id="KW-1185">Reference proteome</keyword>
<evidence type="ECO:0000256" key="3">
    <source>
        <dbReference type="ARBA" id="ARBA00022630"/>
    </source>
</evidence>
<evidence type="ECO:0000256" key="5">
    <source>
        <dbReference type="ARBA" id="ARBA00023002"/>
    </source>
</evidence>
<dbReference type="PROSITE" id="PS51387">
    <property type="entry name" value="FAD_PCMH"/>
    <property type="match status" value="1"/>
</dbReference>
<dbReference type="AlphaFoldDB" id="A0A7X0P7B6"/>
<dbReference type="PANTHER" id="PTHR42973">
    <property type="entry name" value="BINDING OXIDOREDUCTASE, PUTATIVE (AFU_ORTHOLOGUE AFUA_1G17690)-RELATED"/>
    <property type="match status" value="1"/>
</dbReference>
<dbReference type="GO" id="GO:0071949">
    <property type="term" value="F:FAD binding"/>
    <property type="evidence" value="ECO:0007669"/>
    <property type="project" value="InterPro"/>
</dbReference>
<dbReference type="InterPro" id="IPR016167">
    <property type="entry name" value="FAD-bd_PCMH_sub1"/>
</dbReference>
<dbReference type="Gene3D" id="3.30.43.10">
    <property type="entry name" value="Uridine Diphospho-n-acetylenolpyruvylglucosamine Reductase, domain 2"/>
    <property type="match status" value="1"/>
</dbReference>
<dbReference type="InterPro" id="IPR006093">
    <property type="entry name" value="Oxy_OxRdtase_FAD_BS"/>
</dbReference>
<dbReference type="Proteomes" id="UP000565579">
    <property type="component" value="Unassembled WGS sequence"/>
</dbReference>
<dbReference type="Pfam" id="PF01565">
    <property type="entry name" value="FAD_binding_4"/>
    <property type="match status" value="1"/>
</dbReference>
<reference evidence="7 8" key="1">
    <citation type="submission" date="2020-08" db="EMBL/GenBank/DDBJ databases">
        <title>Sequencing the genomes of 1000 actinobacteria strains.</title>
        <authorList>
            <person name="Klenk H.-P."/>
        </authorList>
    </citation>
    <scope>NUCLEOTIDE SEQUENCE [LARGE SCALE GENOMIC DNA]</scope>
    <source>
        <strain evidence="7 8">DSM 43768</strain>
    </source>
</reference>
<dbReference type="InterPro" id="IPR036318">
    <property type="entry name" value="FAD-bd_PCMH-like_sf"/>
</dbReference>
<proteinExistence type="inferred from homology"/>
<comment type="cofactor">
    <cofactor evidence="1">
        <name>FAD</name>
        <dbReference type="ChEBI" id="CHEBI:57692"/>
    </cofactor>
</comment>
<name>A0A7X0P7B6_9ACTN</name>
<dbReference type="InterPro" id="IPR006094">
    <property type="entry name" value="Oxid_FAD_bind_N"/>
</dbReference>
<dbReference type="GO" id="GO:0016491">
    <property type="term" value="F:oxidoreductase activity"/>
    <property type="evidence" value="ECO:0007669"/>
    <property type="project" value="UniProtKB-KW"/>
</dbReference>
<keyword evidence="4" id="KW-0274">FAD</keyword>